<gene>
    <name evidence="2" type="ORF">SAMN04489857_0399</name>
</gene>
<dbReference type="InterPro" id="IPR001173">
    <property type="entry name" value="Glyco_trans_2-like"/>
</dbReference>
<evidence type="ECO:0000313" key="3">
    <source>
        <dbReference type="Proteomes" id="UP000199480"/>
    </source>
</evidence>
<dbReference type="OrthoDB" id="9802649at2"/>
<dbReference type="Pfam" id="PF00535">
    <property type="entry name" value="Glycos_transf_2"/>
    <property type="match status" value="1"/>
</dbReference>
<name>A0A1H1KVP2_9ACTN</name>
<dbReference type="InterPro" id="IPR050834">
    <property type="entry name" value="Glycosyltransf_2"/>
</dbReference>
<dbReference type="SUPFAM" id="SSF53448">
    <property type="entry name" value="Nucleotide-diphospho-sugar transferases"/>
    <property type="match status" value="1"/>
</dbReference>
<reference evidence="3" key="1">
    <citation type="submission" date="2016-10" db="EMBL/GenBank/DDBJ databases">
        <authorList>
            <person name="Varghese N."/>
            <person name="Submissions S."/>
        </authorList>
    </citation>
    <scope>NUCLEOTIDE SEQUENCE [LARGE SCALE GENOMIC DNA]</scope>
    <source>
        <strain evidence="3">DSM 22620</strain>
    </source>
</reference>
<dbReference type="Gene3D" id="3.90.550.10">
    <property type="entry name" value="Spore Coat Polysaccharide Biosynthesis Protein SpsA, Chain A"/>
    <property type="match status" value="1"/>
</dbReference>
<protein>
    <submittedName>
        <fullName evidence="2">Glycosyl transferase family 2</fullName>
    </submittedName>
</protein>
<dbReference type="InterPro" id="IPR029044">
    <property type="entry name" value="Nucleotide-diphossugar_trans"/>
</dbReference>
<dbReference type="CDD" id="cd04196">
    <property type="entry name" value="GT_2_like_d"/>
    <property type="match status" value="1"/>
</dbReference>
<dbReference type="GO" id="GO:0016740">
    <property type="term" value="F:transferase activity"/>
    <property type="evidence" value="ECO:0007669"/>
    <property type="project" value="UniProtKB-KW"/>
</dbReference>
<dbReference type="RefSeq" id="WP_090861387.1">
    <property type="nucleotide sequence ID" value="NZ_LT629759.1"/>
</dbReference>
<dbReference type="GeneID" id="78499776"/>
<proteinExistence type="predicted"/>
<sequence length="325" mass="36261">MQNSTNSSVAIVMAVYNGEQYLGAQLQSILDQTYSNWQLFVSDDCSTDGSLAIVKEFVQKDSRIHLVLQGKHYGNAQDHFMALLREVAGKFDYYMFCDQDDVWDSDKVEVEVRAAQDADKSDGSAPVLVSTDLRVVAEDLSVLADSFAAYSNLSPTTSRFGNLLIENYVTGCTILLNDVLARMAAETPVGTYMVMHDWWFALIAKGLGELVYLPRPTISYRQHGDNTLGAARYGIRSILASWNWAEQCINMRDAIHQADEFLQQFGNRLSPANLAEIRSFAGFTVHPRILRVGKLASAHAWKTGAPRCIGEVLAILFSHYVNKDW</sequence>
<dbReference type="PANTHER" id="PTHR43685">
    <property type="entry name" value="GLYCOSYLTRANSFERASE"/>
    <property type="match status" value="1"/>
</dbReference>
<evidence type="ECO:0000259" key="1">
    <source>
        <dbReference type="Pfam" id="PF00535"/>
    </source>
</evidence>
<dbReference type="EMBL" id="LT629759">
    <property type="protein sequence ID" value="SDR66306.1"/>
    <property type="molecule type" value="Genomic_DNA"/>
</dbReference>
<dbReference type="PANTHER" id="PTHR43685:SF2">
    <property type="entry name" value="GLYCOSYLTRANSFERASE 2-LIKE DOMAIN-CONTAINING PROTEIN"/>
    <property type="match status" value="1"/>
</dbReference>
<dbReference type="Proteomes" id="UP000199480">
    <property type="component" value="Chromosome I"/>
</dbReference>
<accession>A0A1H1KVP2</accession>
<evidence type="ECO:0000313" key="2">
    <source>
        <dbReference type="EMBL" id="SDR66306.1"/>
    </source>
</evidence>
<feature type="domain" description="Glycosyltransferase 2-like" evidence="1">
    <location>
        <begin position="11"/>
        <end position="120"/>
    </location>
</feature>
<keyword evidence="2" id="KW-0808">Transferase</keyword>
<dbReference type="AlphaFoldDB" id="A0A1H1KVP2"/>
<organism evidence="2 3">
    <name type="scientific">Parafannyhessea umbonata</name>
    <dbReference type="NCBI Taxonomy" id="604330"/>
    <lineage>
        <taxon>Bacteria</taxon>
        <taxon>Bacillati</taxon>
        <taxon>Actinomycetota</taxon>
        <taxon>Coriobacteriia</taxon>
        <taxon>Coriobacteriales</taxon>
        <taxon>Atopobiaceae</taxon>
        <taxon>Parafannyhessea</taxon>
    </lineage>
</organism>